<feature type="region of interest" description="Disordered" evidence="1">
    <location>
        <begin position="523"/>
        <end position="546"/>
    </location>
</feature>
<dbReference type="InterPro" id="IPR059026">
    <property type="entry name" value="LpqB_N"/>
</dbReference>
<dbReference type="Pfam" id="PF10647">
    <property type="entry name" value="Gmad1"/>
    <property type="match status" value="1"/>
</dbReference>
<dbReference type="Pfam" id="PF25976">
    <property type="entry name" value="LpqB_N"/>
    <property type="match status" value="1"/>
</dbReference>
<gene>
    <name evidence="4" type="ORF">K8U61_04030</name>
</gene>
<dbReference type="EMBL" id="JAIQZJ010000001">
    <property type="protein sequence ID" value="MBZ5737322.1"/>
    <property type="molecule type" value="Genomic_DNA"/>
</dbReference>
<name>A0ABS7U9I8_9ACTN</name>
<keyword evidence="5" id="KW-1185">Reference proteome</keyword>
<dbReference type="InterPro" id="IPR018910">
    <property type="entry name" value="LpqB_C"/>
</dbReference>
<sequence>MSARRTPLVGVVLCAALLLSGCLSMPTSGPVVQTRSDGGTDRIRGGYIDPKPPQAGDTRAGIVRGFLEAMQAYPVQANTAKEFLSQDAAASWNPENQTITYADFAPLRETPNGVAVTLPDPHHLDAQGAWQGSLPMSERTIDFPMTYEDGEWRIDAAPDALIVPESWFEQRYQAASLYYFDPTAQILVPEPVYVSSGQQLASNLVQALLLGPGPTLDRVSQSFVPAGMKLSLSVDVSDDGIADIGLRGDAAQLTPQSTELMMVQLAWTLRQVRGITALRVSINTEALALPGGVSAYRIDGGAQYDPAGANASPLLYALRNGRLSSGASGGAIEPVSGPMGAAAVGIRTVGISLGAGTAAGVTDDGRSVLEAPVSGADKGKVVTAYDDGTDLLPPVWDFASRLWLVDRTPDGAVVSWVAGGDSQTVDIRGISGADVRSFTVSRDGTRLVAAVRRPAGFAVVVSRIAHNRNGRVLWATAAHTIVGVPDNDLPVRTVTWRSPTALAILSPFSSSLAQVGSATVDGSPAADNATRTVPGKLRDLAGSPSADDTVYGVTPNSLVDLSTSVPRASGLADGVTYVTYAGSG</sequence>
<dbReference type="Pfam" id="PF10646">
    <property type="entry name" value="Germane"/>
    <property type="match status" value="1"/>
</dbReference>
<evidence type="ECO:0000313" key="5">
    <source>
        <dbReference type="Proteomes" id="UP000780875"/>
    </source>
</evidence>
<dbReference type="RefSeq" id="WP_224121677.1">
    <property type="nucleotide sequence ID" value="NZ_JAIQZJ010000001.1"/>
</dbReference>
<dbReference type="SMART" id="SM00909">
    <property type="entry name" value="Germane"/>
    <property type="match status" value="1"/>
</dbReference>
<accession>A0ABS7U9I8</accession>
<evidence type="ECO:0000256" key="1">
    <source>
        <dbReference type="SAM" id="MobiDB-lite"/>
    </source>
</evidence>
<organism evidence="4 5">
    <name type="scientific">Nocardioides mangrovi</name>
    <dbReference type="NCBI Taxonomy" id="2874580"/>
    <lineage>
        <taxon>Bacteria</taxon>
        <taxon>Bacillati</taxon>
        <taxon>Actinomycetota</taxon>
        <taxon>Actinomycetes</taxon>
        <taxon>Propionibacteriales</taxon>
        <taxon>Nocardioidaceae</taxon>
        <taxon>Nocardioides</taxon>
    </lineage>
</organism>
<protein>
    <submittedName>
        <fullName evidence="4">LpqB family beta-propeller domain-containing protein</fullName>
    </submittedName>
</protein>
<feature type="chain" id="PRO_5046859348" evidence="2">
    <location>
        <begin position="25"/>
        <end position="584"/>
    </location>
</feature>
<dbReference type="PROSITE" id="PS51257">
    <property type="entry name" value="PROKAR_LIPOPROTEIN"/>
    <property type="match status" value="1"/>
</dbReference>
<feature type="signal peptide" evidence="2">
    <location>
        <begin position="1"/>
        <end position="24"/>
    </location>
</feature>
<evidence type="ECO:0000259" key="3">
    <source>
        <dbReference type="SMART" id="SM00909"/>
    </source>
</evidence>
<dbReference type="Proteomes" id="UP000780875">
    <property type="component" value="Unassembled WGS sequence"/>
</dbReference>
<evidence type="ECO:0000313" key="4">
    <source>
        <dbReference type="EMBL" id="MBZ5737322.1"/>
    </source>
</evidence>
<reference evidence="4 5" key="1">
    <citation type="submission" date="2021-09" db="EMBL/GenBank/DDBJ databases">
        <title>Whole genome sequence of Nocardioides sp. GBK3QG-3.</title>
        <authorList>
            <person name="Tuo L."/>
        </authorList>
    </citation>
    <scope>NUCLEOTIDE SEQUENCE [LARGE SCALE GENOMIC DNA]</scope>
    <source>
        <strain evidence="4 5">GBK3QG-3</strain>
    </source>
</reference>
<comment type="caution">
    <text evidence="4">The sequence shown here is derived from an EMBL/GenBank/DDBJ whole genome shotgun (WGS) entry which is preliminary data.</text>
</comment>
<feature type="domain" description="GerMN" evidence="3">
    <location>
        <begin position="201"/>
        <end position="291"/>
    </location>
</feature>
<keyword evidence="2" id="KW-0732">Signal</keyword>
<proteinExistence type="predicted"/>
<evidence type="ECO:0000256" key="2">
    <source>
        <dbReference type="SAM" id="SignalP"/>
    </source>
</evidence>
<dbReference type="InterPro" id="IPR019606">
    <property type="entry name" value="GerMN"/>
</dbReference>